<dbReference type="InterPro" id="IPR004875">
    <property type="entry name" value="DDE_SF_endonuclease_dom"/>
</dbReference>
<name>A0A6P6EI41_OCTDE</name>
<accession>A0A6P6EI41</accession>
<evidence type="ECO:0000313" key="5">
    <source>
        <dbReference type="RefSeq" id="XP_023572009.1"/>
    </source>
</evidence>
<dbReference type="OrthoDB" id="125347at2759"/>
<dbReference type="RefSeq" id="XP_023572006.1">
    <property type="nucleotide sequence ID" value="XM_023716238.1"/>
</dbReference>
<organism evidence="2 5">
    <name type="scientific">Octodon degus</name>
    <name type="common">Degu</name>
    <name type="synonym">Sciurus degus</name>
    <dbReference type="NCBI Taxonomy" id="10160"/>
    <lineage>
        <taxon>Eukaryota</taxon>
        <taxon>Metazoa</taxon>
        <taxon>Chordata</taxon>
        <taxon>Craniata</taxon>
        <taxon>Vertebrata</taxon>
        <taxon>Euteleostomi</taxon>
        <taxon>Mammalia</taxon>
        <taxon>Eutheria</taxon>
        <taxon>Euarchontoglires</taxon>
        <taxon>Glires</taxon>
        <taxon>Rodentia</taxon>
        <taxon>Hystricomorpha</taxon>
        <taxon>Octodontidae</taxon>
        <taxon>Octodon</taxon>
    </lineage>
</organism>
<reference evidence="3 4" key="1">
    <citation type="submission" date="2025-04" db="UniProtKB">
        <authorList>
            <consortium name="RefSeq"/>
        </authorList>
    </citation>
    <scope>IDENTIFICATION</scope>
</reference>
<dbReference type="GeneID" id="101566154"/>
<gene>
    <name evidence="3 4 5" type="primary">LOC101566154</name>
</gene>
<sequence>MANERLPVDLKDAKQRLTVLGCANAAGTHKIKLAVIGKSLNPKCLKDVGNLPVHYYANKKASVTREIFFDWLNKHFVPAARAHCKQAGLEDNCKILLFLDNCSAHPPPELLVKSNVFSIYLPPNVTSVIQPCDQGILRSMKSKYKQFFLNSMLASVNRGLKIQDFLKEFSLKDAIYAVANAWNDIDKSTLTNAWHRLWATMMFENDLADEDFEGYKDSNEKMMISKLITYAKSLSAESVNKLEEADIEEILNIDNDAPVVHPLSEGEIAKMGLCAEQQEEDSSSNDDDTVSTDEKLSTDHMVEMCDQLIAGLEQCAFVSKQEIMVIYSIKEKLLRQKSVQRTQMLGKV</sequence>
<dbReference type="Gene3D" id="3.30.420.10">
    <property type="entry name" value="Ribonuclease H-like superfamily/Ribonuclease H"/>
    <property type="match status" value="1"/>
</dbReference>
<dbReference type="InterPro" id="IPR050863">
    <property type="entry name" value="CenT-Element_Derived"/>
</dbReference>
<keyword evidence="2" id="KW-1185">Reference proteome</keyword>
<dbReference type="GO" id="GO:0003677">
    <property type="term" value="F:DNA binding"/>
    <property type="evidence" value="ECO:0007669"/>
    <property type="project" value="TreeGrafter"/>
</dbReference>
<dbReference type="Pfam" id="PF03184">
    <property type="entry name" value="DDE_1"/>
    <property type="match status" value="1"/>
</dbReference>
<evidence type="ECO:0000259" key="1">
    <source>
        <dbReference type="Pfam" id="PF03184"/>
    </source>
</evidence>
<dbReference type="InterPro" id="IPR036397">
    <property type="entry name" value="RNaseH_sf"/>
</dbReference>
<dbReference type="GO" id="GO:0005634">
    <property type="term" value="C:nucleus"/>
    <property type="evidence" value="ECO:0007669"/>
    <property type="project" value="TreeGrafter"/>
</dbReference>
<dbReference type="PANTHER" id="PTHR19303">
    <property type="entry name" value="TRANSPOSON"/>
    <property type="match status" value="1"/>
</dbReference>
<evidence type="ECO:0000313" key="4">
    <source>
        <dbReference type="RefSeq" id="XP_023572008.1"/>
    </source>
</evidence>
<dbReference type="AlphaFoldDB" id="A0A6P6EI41"/>
<feature type="domain" description="DDE-1" evidence="1">
    <location>
        <begin position="14"/>
        <end position="194"/>
    </location>
</feature>
<evidence type="ECO:0000313" key="2">
    <source>
        <dbReference type="Proteomes" id="UP000515203"/>
    </source>
</evidence>
<evidence type="ECO:0000313" key="3">
    <source>
        <dbReference type="RefSeq" id="XP_023572006.1"/>
    </source>
</evidence>
<proteinExistence type="predicted"/>
<dbReference type="PANTHER" id="PTHR19303:SF16">
    <property type="entry name" value="JERKY PROTEIN HOMOLOG-LIKE"/>
    <property type="match status" value="1"/>
</dbReference>
<protein>
    <submittedName>
        <fullName evidence="3 4">Jerky protein homolog-like</fullName>
    </submittedName>
</protein>
<dbReference type="RefSeq" id="XP_023572009.1">
    <property type="nucleotide sequence ID" value="XM_023716241.1"/>
</dbReference>
<dbReference type="Proteomes" id="UP000515203">
    <property type="component" value="Unplaced"/>
</dbReference>
<dbReference type="RefSeq" id="XP_023572008.1">
    <property type="nucleotide sequence ID" value="XM_023716240.1"/>
</dbReference>